<feature type="domain" description="ABC transporter" evidence="6">
    <location>
        <begin position="289"/>
        <end position="536"/>
    </location>
</feature>
<dbReference type="PROSITE" id="PS50893">
    <property type="entry name" value="ABC_TRANSPORTER_2"/>
    <property type="match status" value="2"/>
</dbReference>
<keyword evidence="4" id="KW-0547">Nucleotide-binding</keyword>
<protein>
    <submittedName>
        <fullName evidence="7">Dipeptide ABC transporter ATP-binding protein</fullName>
    </submittedName>
</protein>
<dbReference type="Gene3D" id="3.40.50.300">
    <property type="entry name" value="P-loop containing nucleotide triphosphate hydrolases"/>
    <property type="match status" value="2"/>
</dbReference>
<organism evidence="7 8">
    <name type="scientific">Halodurantibacterium flavum</name>
    <dbReference type="NCBI Taxonomy" id="1382802"/>
    <lineage>
        <taxon>Bacteria</taxon>
        <taxon>Pseudomonadati</taxon>
        <taxon>Pseudomonadota</taxon>
        <taxon>Alphaproteobacteria</taxon>
        <taxon>Rhodobacterales</taxon>
        <taxon>Paracoccaceae</taxon>
        <taxon>Halodurantibacterium</taxon>
    </lineage>
</organism>
<dbReference type="InterPro" id="IPR017871">
    <property type="entry name" value="ABC_transporter-like_CS"/>
</dbReference>
<comment type="caution">
    <text evidence="7">The sequence shown here is derived from an EMBL/GenBank/DDBJ whole genome shotgun (WGS) entry which is preliminary data.</text>
</comment>
<comment type="subcellular location">
    <subcellularLocation>
        <location evidence="1">Cell inner membrane</location>
        <topology evidence="1">Peripheral membrane protein</topology>
    </subcellularLocation>
</comment>
<dbReference type="CDD" id="cd03257">
    <property type="entry name" value="ABC_NikE_OppD_transporters"/>
    <property type="match status" value="2"/>
</dbReference>
<evidence type="ECO:0000256" key="2">
    <source>
        <dbReference type="ARBA" id="ARBA00005417"/>
    </source>
</evidence>
<dbReference type="SMART" id="SM00382">
    <property type="entry name" value="AAA"/>
    <property type="match status" value="2"/>
</dbReference>
<dbReference type="PROSITE" id="PS00211">
    <property type="entry name" value="ABC_TRANSPORTER_1"/>
    <property type="match status" value="2"/>
</dbReference>
<dbReference type="PANTHER" id="PTHR43776">
    <property type="entry name" value="TRANSPORT ATP-BINDING PROTEIN"/>
    <property type="match status" value="1"/>
</dbReference>
<dbReference type="SUPFAM" id="SSF52540">
    <property type="entry name" value="P-loop containing nucleoside triphosphate hydrolases"/>
    <property type="match status" value="2"/>
</dbReference>
<dbReference type="InterPro" id="IPR003439">
    <property type="entry name" value="ABC_transporter-like_ATP-bd"/>
</dbReference>
<dbReference type="RefSeq" id="WP_390258833.1">
    <property type="nucleotide sequence ID" value="NZ_JBHUGH010000001.1"/>
</dbReference>
<keyword evidence="3" id="KW-0813">Transport</keyword>
<keyword evidence="8" id="KW-1185">Reference proteome</keyword>
<dbReference type="NCBIfam" id="NF007739">
    <property type="entry name" value="PRK10419.1"/>
    <property type="match status" value="2"/>
</dbReference>
<dbReference type="InterPro" id="IPR013563">
    <property type="entry name" value="Oligopep_ABC_C"/>
</dbReference>
<dbReference type="Pfam" id="PF08352">
    <property type="entry name" value="oligo_HPY"/>
    <property type="match status" value="2"/>
</dbReference>
<dbReference type="NCBIfam" id="NF008453">
    <property type="entry name" value="PRK11308.1"/>
    <property type="match status" value="2"/>
</dbReference>
<dbReference type="GO" id="GO:0005524">
    <property type="term" value="F:ATP binding"/>
    <property type="evidence" value="ECO:0007669"/>
    <property type="project" value="UniProtKB-KW"/>
</dbReference>
<accession>A0ABW4RZW3</accession>
<evidence type="ECO:0000313" key="7">
    <source>
        <dbReference type="EMBL" id="MFD1910855.1"/>
    </source>
</evidence>
<gene>
    <name evidence="7" type="ORF">ACFSGJ_01340</name>
</gene>
<dbReference type="Proteomes" id="UP001597353">
    <property type="component" value="Unassembled WGS sequence"/>
</dbReference>
<dbReference type="InterPro" id="IPR050319">
    <property type="entry name" value="ABC_transp_ATP-bind"/>
</dbReference>
<dbReference type="EMBL" id="JBHUGH010000001">
    <property type="protein sequence ID" value="MFD1910855.1"/>
    <property type="molecule type" value="Genomic_DNA"/>
</dbReference>
<evidence type="ECO:0000313" key="8">
    <source>
        <dbReference type="Proteomes" id="UP001597353"/>
    </source>
</evidence>
<dbReference type="Pfam" id="PF00005">
    <property type="entry name" value="ABC_tran"/>
    <property type="match status" value="2"/>
</dbReference>
<evidence type="ECO:0000256" key="5">
    <source>
        <dbReference type="ARBA" id="ARBA00022840"/>
    </source>
</evidence>
<evidence type="ECO:0000256" key="3">
    <source>
        <dbReference type="ARBA" id="ARBA00022448"/>
    </source>
</evidence>
<proteinExistence type="inferred from homology"/>
<dbReference type="InterPro" id="IPR003593">
    <property type="entry name" value="AAA+_ATPase"/>
</dbReference>
<evidence type="ECO:0000259" key="6">
    <source>
        <dbReference type="PROSITE" id="PS50893"/>
    </source>
</evidence>
<sequence length="557" mass="60775">MEKATGQPPVDERQEILRIEGLQIGTRGGAGLIVDGVGFTIREGETLCVVGESGSGKSLTSLAVMGLLDPALEVRAGRISIDGVDVLNAPREALRRMRATRMAMVFQEPMTALNPVETVGAQVEEVLRVHEEGGRGGGAAARRKSVIEMFEAVHLPDPRRIYRSYPHELSGGQRQRIVISMALILRPKLLIADEPTTALDVTTQRQILSLIDELRQRFGTAVLFITHDFGVVHDIADRIVVMNRGKIVETGSRDAVLARPRENYTRMLVSSVPSLTPIARSAVPDDPVMSVSSLEKKYVWGGLFLRRREVAALRPTDLSLHRGEILGIVGESGSGKTTLARCLTRLIHPTGGCIMLDGIDISNLRAAELRPHRRKLQVVFQDPFRSLNARLRIGEIIAEGLLNFGYPRADALRRAGDLLERVGLTRDMLDRFPHQFSGGQRQRISIARALALEPDVLVADESVSALDVSVQKQVLDLLRGIADDSGVAILFITHDLRVAAQICDRILVMRHGQVVEAGTAADVLGAPAHPYTRELIAAAPGRGWNFAAFEAIDQVSA</sequence>
<feature type="domain" description="ABC transporter" evidence="6">
    <location>
        <begin position="17"/>
        <end position="269"/>
    </location>
</feature>
<reference evidence="8" key="1">
    <citation type="journal article" date="2019" name="Int. J. Syst. Evol. Microbiol.">
        <title>The Global Catalogue of Microorganisms (GCM) 10K type strain sequencing project: providing services to taxonomists for standard genome sequencing and annotation.</title>
        <authorList>
            <consortium name="The Broad Institute Genomics Platform"/>
            <consortium name="The Broad Institute Genome Sequencing Center for Infectious Disease"/>
            <person name="Wu L."/>
            <person name="Ma J."/>
        </authorList>
    </citation>
    <scope>NUCLEOTIDE SEQUENCE [LARGE SCALE GENOMIC DNA]</scope>
    <source>
        <strain evidence="8">CGMCC 4.7242</strain>
    </source>
</reference>
<comment type="similarity">
    <text evidence="2">Belongs to the ABC transporter superfamily.</text>
</comment>
<dbReference type="PANTHER" id="PTHR43776:SF7">
    <property type="entry name" value="D,D-DIPEPTIDE TRANSPORT ATP-BINDING PROTEIN DDPF-RELATED"/>
    <property type="match status" value="1"/>
</dbReference>
<evidence type="ECO:0000256" key="4">
    <source>
        <dbReference type="ARBA" id="ARBA00022741"/>
    </source>
</evidence>
<keyword evidence="5 7" id="KW-0067">ATP-binding</keyword>
<name>A0ABW4RZW3_9RHOB</name>
<dbReference type="InterPro" id="IPR027417">
    <property type="entry name" value="P-loop_NTPase"/>
</dbReference>
<evidence type="ECO:0000256" key="1">
    <source>
        <dbReference type="ARBA" id="ARBA00004417"/>
    </source>
</evidence>